<dbReference type="ExpressionAtlas" id="R7WAH4">
    <property type="expression patterns" value="baseline"/>
</dbReference>
<feature type="region of interest" description="Disordered" evidence="1">
    <location>
        <begin position="809"/>
        <end position="851"/>
    </location>
</feature>
<sequence>MPPRRKIPQLSPEAVPPPARRLRRKSPRLSPAAEAQTSQLTTPGDRRGLFSCLYSGECDEPPDFCLKFDLMETIPDYYEEAIDRLPVEDMPADAADQLMTSMGRSALSLGLLDPASNIILNTIALLRRDFPDPPLHCRRRSSRLARPSRHTTLSRRDTWARVAGASYLALRSFMVSYFGCLSEEQATRYLHWARGDLVRAVLLVEHDLYDAELQIPNPASQRTQAALKCAAIYVSHPAPDVLVRLQASPLPQQWLDAAAPFLKPQGRKLTLDDVELIVRMLRHQDGAPLDLQVKLLPDSGELTVYYRNFNPDEAQISTHNTNSVNHGVNFSLVTYKVERHGDRLASLSPQSPRGRRSMISSCLEDAEKAYRTGGLVESCCGDACEYTESLRMRLHSTIHAFYLKVFTMLPRSMRLIRDILFAGHCYGPMDPVSNIIVNSIWHSIVYPLPLTEIEEYHIIDALSMLRVEVRSLEGLIALVRGNSDSGCSTQQVMEHLSLKCCDLSQGTHTLQQFPAAAAAARHPQHAALGSFLASLTPNVLYDLRRLLTTGTNGVISPESLGQIEQFLRYKAVTLDPEPRKVSELCEEAKVTLQRMKSYYDSMSLYLCSKLEQLLQKYASEHPLEPKYVLTVICGMVAGSESLDRECYHVNFVAASKSRTAGNKLFFAELNWSCPGEQAKPDFCCPLPLIHTGRCYYGKGTARKIVYPDSVDFLECDHDITPDGTEHTDGMLDVDLMFDFRSDAQFADDMREYCARRESLCVASEGDGGDLASGTRGTVVCRASARQHEIFLLRMLLPAALRDIAGMADSMSSKSKKGSPLSKKRSLAESGESSKPKKSRRGPDPLDTIRFRPLKDGPMITADLVECYTRQFGQDLFMKVNKKERYIDVRFADKKSADSVKRNFQVTWQMPPFDMVLTNTIDGSQIITPGEVKMYQPPRDLDHDNTQPSVPLCWNNPHPVTFEFPEKKDEEADEASPAADESSPAADLPPRVQKPKTTKPRRQPRVIAKYPPTAQPPPPSSRPPFREPKWPTPPPHITA</sequence>
<protein>
    <submittedName>
        <fullName evidence="4">Uncharacterized protein</fullName>
    </submittedName>
</protein>
<feature type="domain" description="PIR2-like helical" evidence="3">
    <location>
        <begin position="396"/>
        <end position="505"/>
    </location>
</feature>
<evidence type="ECO:0000259" key="3">
    <source>
        <dbReference type="Pfam" id="PF20235"/>
    </source>
</evidence>
<organism evidence="4">
    <name type="scientific">Aegilops tauschii</name>
    <name type="common">Tausch's goatgrass</name>
    <name type="synonym">Aegilops squarrosa</name>
    <dbReference type="NCBI Taxonomy" id="37682"/>
    <lineage>
        <taxon>Eukaryota</taxon>
        <taxon>Viridiplantae</taxon>
        <taxon>Streptophyta</taxon>
        <taxon>Embryophyta</taxon>
        <taxon>Tracheophyta</taxon>
        <taxon>Spermatophyta</taxon>
        <taxon>Magnoliopsida</taxon>
        <taxon>Liliopsida</taxon>
        <taxon>Poales</taxon>
        <taxon>Poaceae</taxon>
        <taxon>BOP clade</taxon>
        <taxon>Pooideae</taxon>
        <taxon>Triticodae</taxon>
        <taxon>Triticeae</taxon>
        <taxon>Triticinae</taxon>
        <taxon>Aegilops</taxon>
    </lineage>
</organism>
<proteinExistence type="predicted"/>
<dbReference type="InterPro" id="IPR046527">
    <property type="entry name" value="PIR2-like_helical"/>
</dbReference>
<dbReference type="AlphaFoldDB" id="R7WAH4"/>
<dbReference type="Pfam" id="PF12274">
    <property type="entry name" value="DUF3615"/>
    <property type="match status" value="1"/>
</dbReference>
<accession>R7WAH4</accession>
<feature type="region of interest" description="Disordered" evidence="1">
    <location>
        <begin position="933"/>
        <end position="1038"/>
    </location>
</feature>
<dbReference type="InterPro" id="IPR022059">
    <property type="entry name" value="DUF3615"/>
</dbReference>
<feature type="domain" description="PIR2-like helical" evidence="3">
    <location>
        <begin position="73"/>
        <end position="204"/>
    </location>
</feature>
<name>R7WAH4_AEGTA</name>
<feature type="compositionally biased region" description="Pro residues" evidence="1">
    <location>
        <begin position="1012"/>
        <end position="1021"/>
    </location>
</feature>
<feature type="region of interest" description="Disordered" evidence="1">
    <location>
        <begin position="1"/>
        <end position="42"/>
    </location>
</feature>
<feature type="domain" description="DUF3615" evidence="2">
    <location>
        <begin position="611"/>
        <end position="707"/>
    </location>
</feature>
<feature type="compositionally biased region" description="Low complexity" evidence="1">
    <location>
        <begin position="974"/>
        <end position="985"/>
    </location>
</feature>
<reference evidence="4" key="1">
    <citation type="submission" date="2015-06" db="UniProtKB">
        <authorList>
            <consortium name="EnsemblPlants"/>
        </authorList>
    </citation>
    <scope>IDENTIFICATION</scope>
</reference>
<evidence type="ECO:0000259" key="2">
    <source>
        <dbReference type="Pfam" id="PF12274"/>
    </source>
</evidence>
<feature type="compositionally biased region" description="Pro residues" evidence="1">
    <location>
        <begin position="1029"/>
        <end position="1038"/>
    </location>
</feature>
<feature type="compositionally biased region" description="Basic and acidic residues" evidence="1">
    <location>
        <begin position="840"/>
        <end position="851"/>
    </location>
</feature>
<evidence type="ECO:0000256" key="1">
    <source>
        <dbReference type="SAM" id="MobiDB-lite"/>
    </source>
</evidence>
<feature type="compositionally biased region" description="Basic residues" evidence="1">
    <location>
        <begin position="992"/>
        <end position="1003"/>
    </location>
</feature>
<dbReference type="PANTHER" id="PTHR33120:SF64">
    <property type="entry name" value="PIR2-LIKE HELICAL DOMAIN-CONTAINING PROTEIN"/>
    <property type="match status" value="1"/>
</dbReference>
<dbReference type="EnsemblPlants" id="EMT16155">
    <property type="protein sequence ID" value="EMT16155"/>
    <property type="gene ID" value="F775_11146"/>
</dbReference>
<dbReference type="Pfam" id="PF20235">
    <property type="entry name" value="PIR2-like_helical"/>
    <property type="match status" value="2"/>
</dbReference>
<feature type="compositionally biased region" description="Basic residues" evidence="1">
    <location>
        <begin position="813"/>
        <end position="824"/>
    </location>
</feature>
<dbReference type="PANTHER" id="PTHR33120">
    <property type="entry name" value="EXPRESSED PROTEIN-RELATED"/>
    <property type="match status" value="1"/>
</dbReference>
<evidence type="ECO:0000313" key="4">
    <source>
        <dbReference type="EnsemblPlants" id="EMT16155"/>
    </source>
</evidence>